<sequence length="245" mass="26333">MLSGKALRRLFACTFAGTALVLTTAALAQPPRYKNDAELMGAAIASPEGVGEVLDRLVQKCGLYSEATKAHGNTVLRAWQARHRDYLVEGQRVRDELRAVYTDPEARQRFDDLLTNQFPKLVERQFVVYSNTIDDQPTQSAKAEICDGYFNAVDERQFDLKVNDPALAAFFDKRMAERTTERAPVPAEPTGRIGAVRDAAGVPASGVLSAPLTSPPAAPPTAPPTSSATQPPASAPVSKPSAPAE</sequence>
<feature type="region of interest" description="Disordered" evidence="1">
    <location>
        <begin position="177"/>
        <end position="245"/>
    </location>
</feature>
<accession>A0A5E5BD12</accession>
<proteinExistence type="predicted"/>
<name>A0A5E5BD12_9BURK</name>
<evidence type="ECO:0000313" key="3">
    <source>
        <dbReference type="EMBL" id="VVE83594.1"/>
    </source>
</evidence>
<dbReference type="EMBL" id="CABPSR010000014">
    <property type="protein sequence ID" value="VVE83594.1"/>
    <property type="molecule type" value="Genomic_DNA"/>
</dbReference>
<protein>
    <submittedName>
        <fullName evidence="3">Uncharacterized protein</fullName>
    </submittedName>
</protein>
<evidence type="ECO:0000313" key="4">
    <source>
        <dbReference type="Proteomes" id="UP000335538"/>
    </source>
</evidence>
<feature type="compositionally biased region" description="Low complexity" evidence="1">
    <location>
        <begin position="224"/>
        <end position="245"/>
    </location>
</feature>
<dbReference type="Proteomes" id="UP000335538">
    <property type="component" value="Unassembled WGS sequence"/>
</dbReference>
<evidence type="ECO:0000256" key="2">
    <source>
        <dbReference type="SAM" id="SignalP"/>
    </source>
</evidence>
<keyword evidence="2" id="KW-0732">Signal</keyword>
<feature type="compositionally biased region" description="Pro residues" evidence="1">
    <location>
        <begin position="213"/>
        <end position="223"/>
    </location>
</feature>
<gene>
    <name evidence="3" type="ORF">PSP31121_04363</name>
</gene>
<evidence type="ECO:0000256" key="1">
    <source>
        <dbReference type="SAM" id="MobiDB-lite"/>
    </source>
</evidence>
<reference evidence="3 4" key="1">
    <citation type="submission" date="2019-08" db="EMBL/GenBank/DDBJ databases">
        <authorList>
            <person name="Peeters C."/>
        </authorList>
    </citation>
    <scope>NUCLEOTIDE SEQUENCE [LARGE SCALE GENOMIC DNA]</scope>
    <source>
        <strain evidence="3 4">LMG 31121</strain>
    </source>
</reference>
<feature type="chain" id="PRO_5022898421" evidence="2">
    <location>
        <begin position="29"/>
        <end position="245"/>
    </location>
</feature>
<dbReference type="RefSeq" id="WP_150810702.1">
    <property type="nucleotide sequence ID" value="NZ_CABPSR010000014.1"/>
</dbReference>
<feature type="signal peptide" evidence="2">
    <location>
        <begin position="1"/>
        <end position="28"/>
    </location>
</feature>
<dbReference type="AlphaFoldDB" id="A0A5E5BD12"/>
<organism evidence="3 4">
    <name type="scientific">Pandoraea sputorum</name>
    <dbReference type="NCBI Taxonomy" id="93222"/>
    <lineage>
        <taxon>Bacteria</taxon>
        <taxon>Pseudomonadati</taxon>
        <taxon>Pseudomonadota</taxon>
        <taxon>Betaproteobacteria</taxon>
        <taxon>Burkholderiales</taxon>
        <taxon>Burkholderiaceae</taxon>
        <taxon>Pandoraea</taxon>
    </lineage>
</organism>